<dbReference type="CDD" id="cd06071">
    <property type="entry name" value="Beach"/>
    <property type="match status" value="1"/>
</dbReference>
<dbReference type="InterPro" id="IPR046851">
    <property type="entry name" value="NBCH_WD40"/>
</dbReference>
<gene>
    <name evidence="6" type="ORF">TbgDal_X7520</name>
</gene>
<dbReference type="PROSITE" id="PS50197">
    <property type="entry name" value="BEACH"/>
    <property type="match status" value="1"/>
</dbReference>
<evidence type="ECO:0000259" key="4">
    <source>
        <dbReference type="PROSITE" id="PS50197"/>
    </source>
</evidence>
<dbReference type="SUPFAM" id="SSF50978">
    <property type="entry name" value="WD40 repeat-like"/>
    <property type="match status" value="1"/>
</dbReference>
<dbReference type="SMART" id="SM01026">
    <property type="entry name" value="Beach"/>
    <property type="match status" value="1"/>
</dbReference>
<sequence>MFKFLDTFVVGRSMAPCRDTKRKDEHEAEYRVFLNHSAASEVKDELERLVSSGSKSSFPYPLSSDTGLELSVLRLIQSNGACRQLPAKMLSLMLKRLEYACTKLGDTAKINFLRDSIPVLEAALLVNPLKVGLLMLELGFDRHMLHILQFLRQALSDEKMGGSSVSHQVSDSAAGNVSTPLDPSDDIPLEYSEGGGDEDVVTATRTCFDSCEPPRATEIRYRELLTILRDTLRVLKVVYVRCGPSKRPSPGEAGVYSDMGNATGISNSQLAKGWVRLRPDSLYAEMHRRSCPAEERKGSTSGSTLRTHTKRDGILLECSRLCLHCSEVAIGSVERGGEEERTISEALCNLPLVVLSLLRNPSELVVRNSLISIGAELTHFVAVERTGDSELQTLRQASCSMLLLSRLLRESPLLVVKAMKSVNFSANVVRLLQVISVRYHCVHCDGCRIAGQEECARELRTLADAGNDGLHLDSGCVVSLKRPAFNRLADNAVVDEFLHCYLGLLETQREVRRTAEVHRDLEAARHFMQIEFSLLEALLHSGDALAPTSCLYDALMKYAINSLAPMETPVQERRQVNTAGSLVDADFYRVVFLNPVFGVFQKDPRLQHAVLYLLHHRLNSLPPKAESSDGGAAIENEVGVILDLLCSIKVGEQSTESVEGEAAGAGDDNEKQNRGGVVARQEELADVLLKLCVIFHSSLCGTNSDAVATAVIRCGGISKLVGLLRECYTSGRLSGDGISMLVLHLLLRLLQRLDVQCSVLMGEVDIFFSLLSVKEIRPNAKRMLLLLYTHSCPDAEYTQRMDQLVKCTWDALDKCARLESGCEADNEDEEMFLSVLNCMSASLSALRSDIFQWGSMRQLQNALCGGKENAMDAFLRLFHRTAAPWRVVDSSYGLSCIMNTVVMLVKENPPLRAVLIHTIGADQLVESFKTAWFTSHNGSWLQFIRCMLLLVYEDDEAHVSAAVGSVGPSCGFDNGLDGRRSVVGGEEGTLTVRNPELILPLLRLFLDLPEFKEDHRDALQCLVTRLSSDVMVSQSSLWMVANAGVFDSLTALIPVVAGTALIDSVLSLVMAIAGHHVTVRETKQFLMSIAHAKSEEERRFLVPIVIEVLSAASRHILNCQATQQNYIAFRQHNGPTGLKAILSDFPLDAYTLCLWIRLETHGGRRTRQCIYSLQSIEKRTILELVVKSNGQLAVSYDVEHNKATEVDLGCQLAALVWTHLTVVHSQSKFPFSASEFVVFVNGVEVCAQPSVRYPQLQGLFFHVGTRGEDIEQRTSSNNFVGQVAAVHFFTCALSPKSVFELFLEKSGGESVRRGFFSGIAVYVDPRFGERGQLHNLAALLRGKPTERPLITYEGTVACNTKSIMDSVCVLGALQTVVIPLLVLLVNPQLPFYCRVPPGRRRPASEATRKAMNELLKFVEALLLSNIVRADVLEVGLFPMISHAVQQFTVYDCPELPRRLYDICVALVSDEALFDAAYHSLFLSGDLLHVCSEPTQLLLLQVQYLLCHNNAPARRHLRGLDLPHFVVGQIIQTYNGTSEHHREMREGFFLLMEAVMEGGLTMNDADAIQRLVSVMLRKQDLHRDVLIEILVRTRVLVANREPNLASFLGKRNFVKDLLPALNNSPREVRNEVVLFFILLASRSRKTQELLNPTLLASREAVHVTRDISLSWLRDKLNDCAVDVSLYTTLLAALIGRFDVSLQQDVTITADDKICFAPVLTPLLLLMKRTPNKVMKEKVMTDIATLVQQDSVAWRSILSVQGWYASIAELYLSDAESLEARRGEQSLFMATTAFIFSRTIFQALIQESYGASELELLITYLFRRRANVFLNAVLLGVVKEYTSYLTNRRDDNTGGCLSLGSQLALANFTAFLSVVEDVLFYSTTAYINCDATRPADAHRKRGYSEEEELVVFTDEGMLKLEFCEGYPEGSEYRRDEMLQNGVSFLSGDSMLLRTAPDGVWLHAALAVRTMQLLTTSGAILNSTGTWNNSFSSSSGNGGSAPGSDAVPQGLRPRKGGFIRLFVRLFRVVCGFTLRDAAQLDDILSLALRWVDVVDNDYSPFALLMWQWSEVKEHSPLSSSMTLILSLHELLNRRLRFSLLGPSLRFPDANQEILRRMKAICILHKRDLNQMQFFSRTVPSSVGEQTVKQCTLEWLCGRSGEDSMKEFVEVASREDYEAFISQCTLAMERDQLTDKSMARTIEQYHSVTMARLHGILTDFSISRRTMLEVLEQHLQDGTEGEGDDAAGGVESSAERFATLAVREVATVFFNTVWARFLSRCRGTIWDVGPGEQRNMKYVRLQDVEQKLLIRRKFEFDPCGTDHANITAAGAPVSDTKVFGKQLPRARGGEQMLLTSDSSVDCDEILDKQVSHEDTNSITGTNTAQTPKPIVHFSSSCEVPSMMHCWSAMLIIRDCELCVFFDEENKAYNQRVADEASSLVVKPRDIIYPTGHIAQLAPGRRFRMRRSAVEMWFRDGRSVLLNFASVKEMRTAVNRIRMSVERHKVPYHPFYLFHETPRKEPLLMCRTNQWRERKISNFEYLLWLNFFGGRTVNDLTQYPVFPWVIADYKSDRLDLEKSSTFRDLSLPIGICNGPQSREYVETRYEEMRQTGDVPAHYFTHYSSPAVVLYYMIRVEPFTTLQVILQDGHFDCADRMFHSLASCWNGVLTNSQDVRELIPELFYLPEMCVNTNGIRFGCRQDGRPTDSLELPPWAHGDPYEFVYRMREALESDYVSLNLHHWIDLIFGYKQRGKEAIAALNVFNWHSYEDLDRSQTDDVDERLLIDSLDNIGQTPIQLFTRPHVERRAMEYADPISCVLGMRAVDIRHLCTRVARVVVLDNDRVLVVCGNGAALLYRISVSPVMRRMQQLPSPAVTPTLTTPRVGPVADGNVKSHFSNQTPAPSVAAAVAHTSSYLLGIVSGAPVAPVPQGSVDGSGFRRPIVDVAEDFERRIPPLPPGMIPNIGQKAGGPCETGNVAVLLLDNEVFVALGGVFDNTIVIRNFLTTPAFQEERLHAHCGRVVLVAASADSRYLVSGAEDTTFIVWSCHFQRNRLKLRVDLMFTVYGHEDDPTAVSVCPILDVVATASRDGMLMLHSLANNRLERSLRHPAKLPIDRVLIQPNCYLPNILFTSTIDNVIHQISINGVLLRSVSAPGRITGWCTTPKQTVLVSTAPLTNTSASEDSRGNLHFMHAFHLNVLKSVQCPLPATGDTISSCACHPSNPQAVVCGSTHGYLSLLCLGSKVDAPP</sequence>
<dbReference type="SMART" id="SM00320">
    <property type="entry name" value="WD40"/>
    <property type="match status" value="4"/>
</dbReference>
<dbReference type="SUPFAM" id="SSF50729">
    <property type="entry name" value="PH domain-like"/>
    <property type="match status" value="1"/>
</dbReference>
<evidence type="ECO:0000256" key="2">
    <source>
        <dbReference type="ARBA" id="ARBA00022737"/>
    </source>
</evidence>
<evidence type="ECO:0000256" key="3">
    <source>
        <dbReference type="PROSITE-ProRule" id="PRU00221"/>
    </source>
</evidence>
<proteinExistence type="predicted"/>
<dbReference type="Pfam" id="PF20426">
    <property type="entry name" value="NBCH_WD40"/>
    <property type="match status" value="1"/>
</dbReference>
<protein>
    <submittedName>
        <fullName evidence="6">Neurobeachin/beige protein, putative</fullName>
    </submittedName>
</protein>
<dbReference type="InterPro" id="IPR036322">
    <property type="entry name" value="WD40_repeat_dom_sf"/>
</dbReference>
<dbReference type="PROSITE" id="PS50294">
    <property type="entry name" value="WD_REPEATS_REGION"/>
    <property type="match status" value="1"/>
</dbReference>
<dbReference type="InterPro" id="IPR036372">
    <property type="entry name" value="BEACH_dom_sf"/>
</dbReference>
<evidence type="ECO:0000256" key="1">
    <source>
        <dbReference type="ARBA" id="ARBA00022574"/>
    </source>
</evidence>
<dbReference type="Gene3D" id="2.30.29.30">
    <property type="entry name" value="Pleckstrin-homology domain (PH domain)/Phosphotyrosine-binding domain (PTB)"/>
    <property type="match status" value="1"/>
</dbReference>
<dbReference type="SUPFAM" id="SSF81837">
    <property type="entry name" value="BEACH domain"/>
    <property type="match status" value="1"/>
</dbReference>
<name>D0A319_TRYB9</name>
<dbReference type="InterPro" id="IPR001680">
    <property type="entry name" value="WD40_rpt"/>
</dbReference>
<feature type="domain" description="BEACH" evidence="4">
    <location>
        <begin position="2511"/>
        <end position="2800"/>
    </location>
</feature>
<dbReference type="Gene3D" id="2.60.120.200">
    <property type="match status" value="1"/>
</dbReference>
<evidence type="ECO:0000259" key="5">
    <source>
        <dbReference type="PROSITE" id="PS51783"/>
    </source>
</evidence>
<dbReference type="InterPro" id="IPR050865">
    <property type="entry name" value="BEACH_Domain"/>
</dbReference>
<dbReference type="Gene3D" id="2.130.10.10">
    <property type="entry name" value="YVTN repeat-like/Quinoprotein amine dehydrogenase"/>
    <property type="match status" value="1"/>
</dbReference>
<dbReference type="InterPro" id="IPR015943">
    <property type="entry name" value="WD40/YVTN_repeat-like_dom_sf"/>
</dbReference>
<dbReference type="Pfam" id="PF02138">
    <property type="entry name" value="Beach"/>
    <property type="match status" value="1"/>
</dbReference>
<dbReference type="PANTHER" id="PTHR13743:SF112">
    <property type="entry name" value="BEACH DOMAIN-CONTAINING PROTEIN"/>
    <property type="match status" value="1"/>
</dbReference>
<feature type="domain" description="BEACH-type PH" evidence="5">
    <location>
        <begin position="2382"/>
        <end position="2493"/>
    </location>
</feature>
<reference evidence="7" key="1">
    <citation type="journal article" date="2010" name="PLoS Negl. Trop. Dis.">
        <title>The genome sequence of Trypanosoma brucei gambiense, causative agent of chronic human african trypanosomiasis.</title>
        <authorList>
            <person name="Jackson A.P."/>
            <person name="Sanders M."/>
            <person name="Berry A."/>
            <person name="McQuillan J."/>
            <person name="Aslett M.A."/>
            <person name="Quail M.A."/>
            <person name="Chukualim B."/>
            <person name="Capewell P."/>
            <person name="MacLeod A."/>
            <person name="Melville S.E."/>
            <person name="Gibson W."/>
            <person name="Barry J.D."/>
            <person name="Berriman M."/>
            <person name="Hertz-Fowler C."/>
        </authorList>
    </citation>
    <scope>NUCLEOTIDE SEQUENCE [LARGE SCALE GENOMIC DNA]</scope>
    <source>
        <strain evidence="7">MHOM/CI/86/DAL972</strain>
    </source>
</reference>
<dbReference type="RefSeq" id="XP_011777927.1">
    <property type="nucleotide sequence ID" value="XM_011779625.1"/>
</dbReference>
<dbReference type="VEuPathDB" id="TriTrypDB:Tbg972.10.7520"/>
<evidence type="ECO:0000313" key="7">
    <source>
        <dbReference type="Proteomes" id="UP000002316"/>
    </source>
</evidence>
<organism evidence="6 7">
    <name type="scientific">Trypanosoma brucei gambiense (strain MHOM/CI/86/DAL972)</name>
    <dbReference type="NCBI Taxonomy" id="679716"/>
    <lineage>
        <taxon>Eukaryota</taxon>
        <taxon>Discoba</taxon>
        <taxon>Euglenozoa</taxon>
        <taxon>Kinetoplastea</taxon>
        <taxon>Metakinetoplastina</taxon>
        <taxon>Trypanosomatida</taxon>
        <taxon>Trypanosomatidae</taxon>
        <taxon>Trypanosoma</taxon>
    </lineage>
</organism>
<dbReference type="InterPro" id="IPR011993">
    <property type="entry name" value="PH-like_dom_sf"/>
</dbReference>
<dbReference type="InterPro" id="IPR023362">
    <property type="entry name" value="PH-BEACH_dom"/>
</dbReference>
<keyword evidence="1 3" id="KW-0853">WD repeat</keyword>
<dbReference type="EMBL" id="FN554973">
    <property type="protein sequence ID" value="CBH15663.1"/>
    <property type="molecule type" value="Genomic_DNA"/>
</dbReference>
<dbReference type="PANTHER" id="PTHR13743">
    <property type="entry name" value="BEIGE/BEACH-RELATED"/>
    <property type="match status" value="1"/>
</dbReference>
<feature type="repeat" description="WD" evidence="3">
    <location>
        <begin position="3008"/>
        <end position="3040"/>
    </location>
</feature>
<keyword evidence="2" id="KW-0677">Repeat</keyword>
<dbReference type="Gene3D" id="1.10.1540.10">
    <property type="entry name" value="BEACH domain"/>
    <property type="match status" value="1"/>
</dbReference>
<accession>D0A319</accession>
<dbReference type="InterPro" id="IPR000409">
    <property type="entry name" value="BEACH_dom"/>
</dbReference>
<evidence type="ECO:0000313" key="6">
    <source>
        <dbReference type="EMBL" id="CBH15663.1"/>
    </source>
</evidence>
<dbReference type="Pfam" id="PF13385">
    <property type="entry name" value="Laminin_G_3"/>
    <property type="match status" value="1"/>
</dbReference>
<dbReference type="OrthoDB" id="26681at2759"/>
<dbReference type="GeneID" id="23865859"/>
<dbReference type="PROSITE" id="PS50082">
    <property type="entry name" value="WD_REPEATS_2"/>
    <property type="match status" value="1"/>
</dbReference>
<dbReference type="Proteomes" id="UP000002316">
    <property type="component" value="Chromosome 10"/>
</dbReference>
<dbReference type="SUPFAM" id="SSF49899">
    <property type="entry name" value="Concanavalin A-like lectins/glucanases"/>
    <property type="match status" value="1"/>
</dbReference>
<dbReference type="PROSITE" id="PS51783">
    <property type="entry name" value="PH_BEACH"/>
    <property type="match status" value="1"/>
</dbReference>
<dbReference type="KEGG" id="tbg:TbgDal_X7520"/>
<dbReference type="InterPro" id="IPR013320">
    <property type="entry name" value="ConA-like_dom_sf"/>
</dbReference>
<dbReference type="Pfam" id="PF14844">
    <property type="entry name" value="PH_BEACH"/>
    <property type="match status" value="1"/>
</dbReference>